<dbReference type="Pfam" id="PF07969">
    <property type="entry name" value="Amidohydro_3"/>
    <property type="match status" value="1"/>
</dbReference>
<organism evidence="2 3">
    <name type="scientific">Planosporangium thailandense</name>
    <dbReference type="NCBI Taxonomy" id="765197"/>
    <lineage>
        <taxon>Bacteria</taxon>
        <taxon>Bacillati</taxon>
        <taxon>Actinomycetota</taxon>
        <taxon>Actinomycetes</taxon>
        <taxon>Micromonosporales</taxon>
        <taxon>Micromonosporaceae</taxon>
        <taxon>Planosporangium</taxon>
    </lineage>
</organism>
<dbReference type="CDD" id="cd01300">
    <property type="entry name" value="YtcJ_like"/>
    <property type="match status" value="1"/>
</dbReference>
<sequence>MTEPVIFTGGPIRLMAGADPAAEAPPALLVQDGRVRAVGSVSDMHARAEGLAREVDLDGRTLLPGFVDAHAHTVLHGSGLDWVDLSDAKTIDDIVDRLRRRAEQSPAGAIRGYGYDQSRLAERRHPGAADLDRVATDRQVQIQHASGHGYAVNSAVLRDAGITAGTVTPPGGRIDRDDTGNPTGVIFDSACDLLTGPDGVKVGNHGPNFHLPMSDDEVARLFDLGQQSFLAAGITTICDAQVTELEMAAYLRARDAGRLRMRAHLMYLSSTLDHLRSLGLVSRLGDERLELHGVKLYADGSVIARTAYLGDHACCGAPSPRGYLYHEPAELIELITTAHRLGLRTATHAQGELPIGLVLDAVEQARGELPRKGLRHRIEHCGFPTDEQIQRMARLDVVPVPQPMQVHLYGDSLMAEYGEYGGRFYPYGTFERTGVPVVVSSDAPVTMPGPLRAAWAAVTRSTVDGGVAGGAAQGASRSAALRGITSTPADLLDRHDLGTLRVGSRADLVLVDTDPVTAPIDALAYASVTETWVAGELAWSQQGGIQ</sequence>
<dbReference type="RefSeq" id="WP_167928973.1">
    <property type="nucleotide sequence ID" value="NZ_JAATVY010000044.1"/>
</dbReference>
<dbReference type="SUPFAM" id="SSF51338">
    <property type="entry name" value="Composite domain of metallo-dependent hydrolases"/>
    <property type="match status" value="1"/>
</dbReference>
<protein>
    <submittedName>
        <fullName evidence="2">Amidohydrolase family protein</fullName>
    </submittedName>
</protein>
<comment type="caution">
    <text evidence="2">The sequence shown here is derived from an EMBL/GenBank/DDBJ whole genome shotgun (WGS) entry which is preliminary data.</text>
</comment>
<dbReference type="Proteomes" id="UP000722989">
    <property type="component" value="Unassembled WGS sequence"/>
</dbReference>
<reference evidence="2 3" key="1">
    <citation type="submission" date="2020-03" db="EMBL/GenBank/DDBJ databases">
        <title>WGS of the type strain of Planosporangium spp.</title>
        <authorList>
            <person name="Thawai C."/>
        </authorList>
    </citation>
    <scope>NUCLEOTIDE SEQUENCE [LARGE SCALE GENOMIC DNA]</scope>
    <source>
        <strain evidence="2 3">TBRC 5610</strain>
    </source>
</reference>
<gene>
    <name evidence="2" type="ORF">HC031_30795</name>
</gene>
<dbReference type="PANTHER" id="PTHR22642:SF2">
    <property type="entry name" value="PROTEIN LONG AFTER FAR-RED 3"/>
    <property type="match status" value="1"/>
</dbReference>
<evidence type="ECO:0000313" key="3">
    <source>
        <dbReference type="Proteomes" id="UP000722989"/>
    </source>
</evidence>
<dbReference type="Gene3D" id="2.30.40.10">
    <property type="entry name" value="Urease, subunit C, domain 1"/>
    <property type="match status" value="1"/>
</dbReference>
<dbReference type="EMBL" id="JAATVY010000044">
    <property type="protein sequence ID" value="NJC74070.1"/>
    <property type="molecule type" value="Genomic_DNA"/>
</dbReference>
<name>A0ABX0Y6N5_9ACTN</name>
<dbReference type="InterPro" id="IPR013108">
    <property type="entry name" value="Amidohydro_3"/>
</dbReference>
<feature type="domain" description="Amidohydrolase 3" evidence="1">
    <location>
        <begin position="53"/>
        <end position="536"/>
    </location>
</feature>
<dbReference type="InterPro" id="IPR033932">
    <property type="entry name" value="YtcJ-like"/>
</dbReference>
<dbReference type="Gene3D" id="3.20.20.140">
    <property type="entry name" value="Metal-dependent hydrolases"/>
    <property type="match status" value="1"/>
</dbReference>
<dbReference type="PANTHER" id="PTHR22642">
    <property type="entry name" value="IMIDAZOLONEPROPIONASE"/>
    <property type="match status" value="1"/>
</dbReference>
<dbReference type="InterPro" id="IPR032466">
    <property type="entry name" value="Metal_Hydrolase"/>
</dbReference>
<dbReference type="SUPFAM" id="SSF51556">
    <property type="entry name" value="Metallo-dependent hydrolases"/>
    <property type="match status" value="1"/>
</dbReference>
<evidence type="ECO:0000259" key="1">
    <source>
        <dbReference type="Pfam" id="PF07969"/>
    </source>
</evidence>
<keyword evidence="3" id="KW-1185">Reference proteome</keyword>
<accession>A0ABX0Y6N5</accession>
<dbReference type="InterPro" id="IPR011059">
    <property type="entry name" value="Metal-dep_hydrolase_composite"/>
</dbReference>
<dbReference type="Gene3D" id="3.10.310.70">
    <property type="match status" value="1"/>
</dbReference>
<evidence type="ECO:0000313" key="2">
    <source>
        <dbReference type="EMBL" id="NJC74070.1"/>
    </source>
</evidence>
<proteinExistence type="predicted"/>